<name>A0AAV4DPV5_9GAST</name>
<feature type="region of interest" description="Disordered" evidence="1">
    <location>
        <begin position="135"/>
        <end position="157"/>
    </location>
</feature>
<dbReference type="Proteomes" id="UP000735302">
    <property type="component" value="Unassembled WGS sequence"/>
</dbReference>
<organism evidence="2 3">
    <name type="scientific">Plakobranchus ocellatus</name>
    <dbReference type="NCBI Taxonomy" id="259542"/>
    <lineage>
        <taxon>Eukaryota</taxon>
        <taxon>Metazoa</taxon>
        <taxon>Spiralia</taxon>
        <taxon>Lophotrochozoa</taxon>
        <taxon>Mollusca</taxon>
        <taxon>Gastropoda</taxon>
        <taxon>Heterobranchia</taxon>
        <taxon>Euthyneura</taxon>
        <taxon>Panpulmonata</taxon>
        <taxon>Sacoglossa</taxon>
        <taxon>Placobranchoidea</taxon>
        <taxon>Plakobranchidae</taxon>
        <taxon>Plakobranchus</taxon>
    </lineage>
</organism>
<reference evidence="2 3" key="1">
    <citation type="journal article" date="2021" name="Elife">
        <title>Chloroplast acquisition without the gene transfer in kleptoplastic sea slugs, Plakobranchus ocellatus.</title>
        <authorList>
            <person name="Maeda T."/>
            <person name="Takahashi S."/>
            <person name="Yoshida T."/>
            <person name="Shimamura S."/>
            <person name="Takaki Y."/>
            <person name="Nagai Y."/>
            <person name="Toyoda A."/>
            <person name="Suzuki Y."/>
            <person name="Arimoto A."/>
            <person name="Ishii H."/>
            <person name="Satoh N."/>
            <person name="Nishiyama T."/>
            <person name="Hasebe M."/>
            <person name="Maruyama T."/>
            <person name="Minagawa J."/>
            <person name="Obokata J."/>
            <person name="Shigenobu S."/>
        </authorList>
    </citation>
    <scope>NUCLEOTIDE SEQUENCE [LARGE SCALE GENOMIC DNA]</scope>
</reference>
<proteinExistence type="predicted"/>
<gene>
    <name evidence="2" type="ORF">PoB_007259300</name>
</gene>
<accession>A0AAV4DPV5</accession>
<dbReference type="EMBL" id="BLXT01008165">
    <property type="protein sequence ID" value="GFO46088.1"/>
    <property type="molecule type" value="Genomic_DNA"/>
</dbReference>
<dbReference type="AlphaFoldDB" id="A0AAV4DPV5"/>
<evidence type="ECO:0000256" key="1">
    <source>
        <dbReference type="SAM" id="MobiDB-lite"/>
    </source>
</evidence>
<protein>
    <submittedName>
        <fullName evidence="2">Uncharacterized protein</fullName>
    </submittedName>
</protein>
<feature type="compositionally biased region" description="Basic and acidic residues" evidence="1">
    <location>
        <begin position="141"/>
        <end position="150"/>
    </location>
</feature>
<evidence type="ECO:0000313" key="3">
    <source>
        <dbReference type="Proteomes" id="UP000735302"/>
    </source>
</evidence>
<evidence type="ECO:0000313" key="2">
    <source>
        <dbReference type="EMBL" id="GFO46088.1"/>
    </source>
</evidence>
<comment type="caution">
    <text evidence="2">The sequence shown here is derived from an EMBL/GenBank/DDBJ whole genome shotgun (WGS) entry which is preliminary data.</text>
</comment>
<keyword evidence="3" id="KW-1185">Reference proteome</keyword>
<sequence>MKNQVIRISRRRSIFPISWLCDCIVQRWVSAKRPTMNLDLGLRAPSREQDIGGTVDSIAILRSAGTPSVAGLSPVTGARPEECLKAWDHLVVDWLYAKKLNQTKPNDDANSTHISAIRPDSYNNHPFRVQRVQISTNPRGRNSENKKDLKQIAPTLGPPTAPGVLAWSDVHTAGDSHYCPIVVWPDVQSNFCIATGELDNR</sequence>